<organism evidence="7 8">
    <name type="scientific">Kalanchoe fedtschenkoi</name>
    <name type="common">Lavender scallops</name>
    <name type="synonym">South American air plant</name>
    <dbReference type="NCBI Taxonomy" id="63787"/>
    <lineage>
        <taxon>Eukaryota</taxon>
        <taxon>Viridiplantae</taxon>
        <taxon>Streptophyta</taxon>
        <taxon>Embryophyta</taxon>
        <taxon>Tracheophyta</taxon>
        <taxon>Spermatophyta</taxon>
        <taxon>Magnoliopsida</taxon>
        <taxon>eudicotyledons</taxon>
        <taxon>Gunneridae</taxon>
        <taxon>Pentapetalae</taxon>
        <taxon>Saxifragales</taxon>
        <taxon>Crassulaceae</taxon>
        <taxon>Kalanchoe</taxon>
    </lineage>
</organism>
<dbReference type="OMA" id="PSTAMEW"/>
<sequence length="338" mass="36698">MALKDTVTSSLLLTGLLLLTALQLPVVQSIGVCYGLIGDNLPQRQYVVDLYKFNNLGAMRLYGPDQQALQALRGSNIELILDVPKDKLESIASNAGTASQWVQDNIRNYYPDVRFKYIAVGNEVEPEEPAARFVLPAMQNIQNALASAGLQPQIKVSTAVKSSLVTGFPPANGRFTSSFINPIISFLASNGSPLLANIYPYFSYIYNPRDIPLPYALFTSPGTVVTDSISGLNYQNLFDALVDTMHAALAKVGGSNVPIVVSESGWPSAGSSVATPENAATYHRNLIRHVQGGTPRKPQPLETFIFAMFDENLKKGDEVERHFGIFNSNGSPKYNGVP</sequence>
<evidence type="ECO:0000256" key="2">
    <source>
        <dbReference type="ARBA" id="ARBA00022801"/>
    </source>
</evidence>
<dbReference type="PANTHER" id="PTHR32227">
    <property type="entry name" value="GLUCAN ENDO-1,3-BETA-GLUCOSIDASE BG1-RELATED-RELATED"/>
    <property type="match status" value="1"/>
</dbReference>
<dbReference type="InterPro" id="IPR000490">
    <property type="entry name" value="Glyco_hydro_17"/>
</dbReference>
<evidence type="ECO:0008006" key="9">
    <source>
        <dbReference type="Google" id="ProtNLM"/>
    </source>
</evidence>
<protein>
    <recommendedName>
        <fullName evidence="9">Glucan endo-1,3-beta-D-glucosidase</fullName>
    </recommendedName>
</protein>
<keyword evidence="3 5" id="KW-0326">Glycosidase</keyword>
<name>A0A7N1A976_KALFE</name>
<dbReference type="AlphaFoldDB" id="A0A7N1A976"/>
<dbReference type="GO" id="GO:0004553">
    <property type="term" value="F:hydrolase activity, hydrolyzing O-glycosyl compounds"/>
    <property type="evidence" value="ECO:0007669"/>
    <property type="project" value="InterPro"/>
</dbReference>
<dbReference type="FunFam" id="3.20.20.80:FF:000010">
    <property type="entry name" value="glucan endo-1,3-beta-glucosidase, basic"/>
    <property type="match status" value="1"/>
</dbReference>
<proteinExistence type="inferred from homology"/>
<comment type="similarity">
    <text evidence="1 4">Belongs to the glycosyl hydrolase 17 family.</text>
</comment>
<dbReference type="Gene3D" id="3.20.20.80">
    <property type="entry name" value="Glycosidases"/>
    <property type="match status" value="1"/>
</dbReference>
<dbReference type="Pfam" id="PF00332">
    <property type="entry name" value="Glyco_hydro_17"/>
    <property type="match status" value="1"/>
</dbReference>
<evidence type="ECO:0000256" key="3">
    <source>
        <dbReference type="ARBA" id="ARBA00023295"/>
    </source>
</evidence>
<dbReference type="EnsemblPlants" id="Kaladp0809s0012.1.v1.1">
    <property type="protein sequence ID" value="Kaladp0809s0012.1.v1.1"/>
    <property type="gene ID" value="Kaladp0809s0012.v1.1"/>
</dbReference>
<evidence type="ECO:0000256" key="5">
    <source>
        <dbReference type="RuleBase" id="RU004336"/>
    </source>
</evidence>
<evidence type="ECO:0000256" key="4">
    <source>
        <dbReference type="RuleBase" id="RU004335"/>
    </source>
</evidence>
<reference evidence="7" key="1">
    <citation type="submission" date="2021-01" db="UniProtKB">
        <authorList>
            <consortium name="EnsemblPlants"/>
        </authorList>
    </citation>
    <scope>IDENTIFICATION</scope>
</reference>
<dbReference type="SUPFAM" id="SSF51445">
    <property type="entry name" value="(Trans)glycosidases"/>
    <property type="match status" value="1"/>
</dbReference>
<feature type="signal peptide" evidence="6">
    <location>
        <begin position="1"/>
        <end position="29"/>
    </location>
</feature>
<evidence type="ECO:0000313" key="8">
    <source>
        <dbReference type="Proteomes" id="UP000594263"/>
    </source>
</evidence>
<keyword evidence="8" id="KW-1185">Reference proteome</keyword>
<keyword evidence="6" id="KW-0732">Signal</keyword>
<dbReference type="InterPro" id="IPR017853">
    <property type="entry name" value="GH"/>
</dbReference>
<evidence type="ECO:0000256" key="6">
    <source>
        <dbReference type="SAM" id="SignalP"/>
    </source>
</evidence>
<dbReference type="PROSITE" id="PS00587">
    <property type="entry name" value="GLYCOSYL_HYDROL_F17"/>
    <property type="match status" value="1"/>
</dbReference>
<dbReference type="InterPro" id="IPR044965">
    <property type="entry name" value="Glyco_hydro_17_plant"/>
</dbReference>
<evidence type="ECO:0000313" key="7">
    <source>
        <dbReference type="EnsemblPlants" id="Kaladp0809s0012.1.v1.1"/>
    </source>
</evidence>
<dbReference type="Gramene" id="Kaladp0809s0012.1.v1.1">
    <property type="protein sequence ID" value="Kaladp0809s0012.1.v1.1"/>
    <property type="gene ID" value="Kaladp0809s0012.v1.1"/>
</dbReference>
<keyword evidence="2 5" id="KW-0378">Hydrolase</keyword>
<feature type="chain" id="PRO_5029571778" description="Glucan endo-1,3-beta-D-glucosidase" evidence="6">
    <location>
        <begin position="30"/>
        <end position="338"/>
    </location>
</feature>
<dbReference type="Proteomes" id="UP000594263">
    <property type="component" value="Unplaced"/>
</dbReference>
<accession>A0A7N1A976</accession>
<evidence type="ECO:0000256" key="1">
    <source>
        <dbReference type="ARBA" id="ARBA00008773"/>
    </source>
</evidence>
<dbReference type="GO" id="GO:0005975">
    <property type="term" value="P:carbohydrate metabolic process"/>
    <property type="evidence" value="ECO:0007669"/>
    <property type="project" value="InterPro"/>
</dbReference>